<dbReference type="AlphaFoldDB" id="A0A5C8ZB31"/>
<dbReference type="Pfam" id="PF22456">
    <property type="entry name" value="PqqF-like_C_4"/>
    <property type="match status" value="1"/>
</dbReference>
<keyword evidence="9" id="KW-0862">Zinc</keyword>
<dbReference type="PROSITE" id="PS00143">
    <property type="entry name" value="INSULINASE"/>
    <property type="match status" value="1"/>
</dbReference>
<dbReference type="InterPro" id="IPR011765">
    <property type="entry name" value="Pept_M16_N"/>
</dbReference>
<keyword evidence="7" id="KW-0479">Metal-binding</keyword>
<comment type="similarity">
    <text evidence="3 14">Belongs to the peptidase M16 family.</text>
</comment>
<dbReference type="Gene3D" id="3.30.830.10">
    <property type="entry name" value="Metalloenzyme, LuxS/M16 peptidase-like"/>
    <property type="match status" value="4"/>
</dbReference>
<organism evidence="19 20">
    <name type="scientific">Reinekea thalattae</name>
    <dbReference type="NCBI Taxonomy" id="2593301"/>
    <lineage>
        <taxon>Bacteria</taxon>
        <taxon>Pseudomonadati</taxon>
        <taxon>Pseudomonadota</taxon>
        <taxon>Gammaproteobacteria</taxon>
        <taxon>Oceanospirillales</taxon>
        <taxon>Saccharospirillaceae</taxon>
        <taxon>Reinekea</taxon>
    </lineage>
</organism>
<dbReference type="GO" id="GO:0046872">
    <property type="term" value="F:metal ion binding"/>
    <property type="evidence" value="ECO:0007669"/>
    <property type="project" value="UniProtKB-KW"/>
</dbReference>
<dbReference type="EMBL" id="VKAD01000001">
    <property type="protein sequence ID" value="TXR54096.1"/>
    <property type="molecule type" value="Genomic_DNA"/>
</dbReference>
<evidence type="ECO:0000259" key="15">
    <source>
        <dbReference type="Pfam" id="PF00675"/>
    </source>
</evidence>
<accession>A0A5C8ZB31</accession>
<evidence type="ECO:0000256" key="3">
    <source>
        <dbReference type="ARBA" id="ARBA00007261"/>
    </source>
</evidence>
<feature type="domain" description="Peptidase M16 C-terminal" evidence="16">
    <location>
        <begin position="218"/>
        <end position="387"/>
    </location>
</feature>
<dbReference type="InterPro" id="IPR007863">
    <property type="entry name" value="Peptidase_M16_C"/>
</dbReference>
<dbReference type="Pfam" id="PF16187">
    <property type="entry name" value="Peptidase_M16_M"/>
    <property type="match status" value="1"/>
</dbReference>
<evidence type="ECO:0000256" key="2">
    <source>
        <dbReference type="ARBA" id="ARBA00002184"/>
    </source>
</evidence>
<evidence type="ECO:0000256" key="10">
    <source>
        <dbReference type="ARBA" id="ARBA00023049"/>
    </source>
</evidence>
<feature type="domain" description="Coenzyme PQQ synthesis protein F-like C-terminal lobe" evidence="18">
    <location>
        <begin position="781"/>
        <end position="880"/>
    </location>
</feature>
<evidence type="ECO:0000256" key="13">
    <source>
        <dbReference type="ARBA" id="ARBA00033450"/>
    </source>
</evidence>
<dbReference type="Pfam" id="PF00675">
    <property type="entry name" value="Peptidase_M16"/>
    <property type="match status" value="1"/>
</dbReference>
<comment type="function">
    <text evidence="2">Endopeptidase that degrades small peptides of less than 7 kDa, such as glucagon and insulin.</text>
</comment>
<keyword evidence="20" id="KW-1185">Reference proteome</keyword>
<evidence type="ECO:0000313" key="19">
    <source>
        <dbReference type="EMBL" id="TXR54096.1"/>
    </source>
</evidence>
<dbReference type="PANTHER" id="PTHR43690">
    <property type="entry name" value="NARDILYSIN"/>
    <property type="match status" value="1"/>
</dbReference>
<dbReference type="PANTHER" id="PTHR43690:SF18">
    <property type="entry name" value="INSULIN-DEGRADING ENZYME-RELATED"/>
    <property type="match status" value="1"/>
</dbReference>
<keyword evidence="10" id="KW-0482">Metalloprotease</keyword>
<evidence type="ECO:0000256" key="11">
    <source>
        <dbReference type="ARBA" id="ARBA00029597"/>
    </source>
</evidence>
<dbReference type="Proteomes" id="UP000321764">
    <property type="component" value="Unassembled WGS sequence"/>
</dbReference>
<dbReference type="RefSeq" id="WP_147713495.1">
    <property type="nucleotide sequence ID" value="NZ_VKAD01000001.1"/>
</dbReference>
<evidence type="ECO:0000256" key="12">
    <source>
        <dbReference type="ARBA" id="ARBA00031184"/>
    </source>
</evidence>
<gene>
    <name evidence="19" type="ORF">FME95_06040</name>
</gene>
<reference evidence="19 20" key="1">
    <citation type="submission" date="2019-07" db="EMBL/GenBank/DDBJ databases">
        <title>Reinekea sp. strain SSH23 genome sequencing and assembly.</title>
        <authorList>
            <person name="Kim I."/>
        </authorList>
    </citation>
    <scope>NUCLEOTIDE SEQUENCE [LARGE SCALE GENOMIC DNA]</scope>
    <source>
        <strain evidence="19 20">SSH23</strain>
    </source>
</reference>
<dbReference type="InterPro" id="IPR001431">
    <property type="entry name" value="Pept_M16_Zn_BS"/>
</dbReference>
<dbReference type="GO" id="GO:0006508">
    <property type="term" value="P:proteolysis"/>
    <property type="evidence" value="ECO:0007669"/>
    <property type="project" value="UniProtKB-KW"/>
</dbReference>
<dbReference type="GO" id="GO:0004222">
    <property type="term" value="F:metalloendopeptidase activity"/>
    <property type="evidence" value="ECO:0007669"/>
    <property type="project" value="UniProtKB-EC"/>
</dbReference>
<comment type="cofactor">
    <cofactor evidence="1">
        <name>Zn(2+)</name>
        <dbReference type="ChEBI" id="CHEBI:29105"/>
    </cofactor>
</comment>
<dbReference type="GO" id="GO:0005737">
    <property type="term" value="C:cytoplasm"/>
    <property type="evidence" value="ECO:0007669"/>
    <property type="project" value="UniProtKB-ARBA"/>
</dbReference>
<feature type="domain" description="Peptidase M16 middle/third" evidence="17">
    <location>
        <begin position="400"/>
        <end position="682"/>
    </location>
</feature>
<dbReference type="FunFam" id="3.30.830.10:FF:000012">
    <property type="entry name" value="Protease 3"/>
    <property type="match status" value="1"/>
</dbReference>
<dbReference type="FunFam" id="3.30.830.10:FF:000005">
    <property type="entry name" value="nardilysin isoform X1"/>
    <property type="match status" value="1"/>
</dbReference>
<evidence type="ECO:0000256" key="9">
    <source>
        <dbReference type="ARBA" id="ARBA00022833"/>
    </source>
</evidence>
<evidence type="ECO:0000256" key="5">
    <source>
        <dbReference type="ARBA" id="ARBA00017565"/>
    </source>
</evidence>
<dbReference type="SUPFAM" id="SSF63411">
    <property type="entry name" value="LuxS/MPP-like metallohydrolase"/>
    <property type="match status" value="4"/>
</dbReference>
<evidence type="ECO:0000256" key="7">
    <source>
        <dbReference type="ARBA" id="ARBA00022723"/>
    </source>
</evidence>
<evidence type="ECO:0000256" key="14">
    <source>
        <dbReference type="RuleBase" id="RU004447"/>
    </source>
</evidence>
<evidence type="ECO:0000256" key="4">
    <source>
        <dbReference type="ARBA" id="ARBA00012449"/>
    </source>
</evidence>
<evidence type="ECO:0000259" key="18">
    <source>
        <dbReference type="Pfam" id="PF22456"/>
    </source>
</evidence>
<evidence type="ECO:0000259" key="17">
    <source>
        <dbReference type="Pfam" id="PF16187"/>
    </source>
</evidence>
<sequence>MKLGKTIAILTGVIVIVAVAGLLAVKLTKFTSKNASNIEVSDQETRTFKSLTLNNGLKVILVSDSESDKAAAALNVFSGSWANPADIPGLAHFLEHMLFLGTEKYPVVDDYTNFIQTNGGSSNAYTAAENTLFYFDINADKYQESLDRFSQFFIAPLFDSDFTQREINAVHSEYAASLQDDSRRIGDVVREITSPNHPASRLAVGTLDTLDVDNLETQLRSFFQEHYVASNMSLSIYGPQDIETLEQWATNYFGGIRNADSGNNQYPQMQFDSIDLPKLVEIEPRRDVRQLQMRFPITASTANLSSKPAQYVASLIGQRSSGSLLSELKNLGWADSLYVNDGGLTHSSTSFDISIALTPQGMAHWEDVVQLTFSEIELIRQQGIDKRFYQEQQQINDIAFQFAEQTSAQRTARMLAERLQYLDAEFLLSWPYRLPKFNGDQVEAVLAQLKPDNALILLAYPEAETDQRSEYYNTPYRQQLLTGNQVAAWRNAALDSRLSLPEPNPFIPEDLTVQPLEQLPSQLYKNIPHIITADSHTTTWFEQDDEFLTPKIDLHILLQGDFTNRNAKNIVATNLYLQLVSNALEEVRYHAGKAGSGYGIQLSEDGVQLRLYGYSDKLGLLADALVFELVEHQINPNRFDIEKDNYLRALKNRAQDSVINQSVRTLNQWLISTEVETESLIDELEKITIEDLISTRQQLFANAHLTMLLHGNLTNAEATRISQRIDAVIPQQGSKPESRSIAHIAQKRFLTKVNFDHPDSALLQYFQGENSSLRERALYMLLAKAINAPYYSELRTREQLGYIVTAQSYTIDGFPGLIFYVQSPHTDAALLQLYSDRFLNRYNQSLLDMTEAQFNDYKIGLSTTLLEEDKNLYQLSSRYWQNIVDGNKNFNTQIRLAQEINKISLDGFRRFYANEIVGDLIRSVSLHQVGKSMARDYADHSSSLISFHSLTKPKQWPSDVDWIIPSFNNVEQRP</sequence>
<dbReference type="InterPro" id="IPR032632">
    <property type="entry name" value="Peptidase_M16_M"/>
</dbReference>
<dbReference type="InterPro" id="IPR050626">
    <property type="entry name" value="Peptidase_M16"/>
</dbReference>
<dbReference type="EC" id="3.4.24.55" evidence="4"/>
<name>A0A5C8ZB31_9GAMM</name>
<dbReference type="OrthoDB" id="9811314at2"/>
<dbReference type="InterPro" id="IPR011249">
    <property type="entry name" value="Metalloenz_LuxS/M16"/>
</dbReference>
<evidence type="ECO:0000256" key="8">
    <source>
        <dbReference type="ARBA" id="ARBA00022801"/>
    </source>
</evidence>
<evidence type="ECO:0000256" key="6">
    <source>
        <dbReference type="ARBA" id="ARBA00022670"/>
    </source>
</evidence>
<feature type="domain" description="Peptidase M16 N-terminal" evidence="15">
    <location>
        <begin position="58"/>
        <end position="193"/>
    </location>
</feature>
<evidence type="ECO:0000313" key="20">
    <source>
        <dbReference type="Proteomes" id="UP000321764"/>
    </source>
</evidence>
<protein>
    <recommendedName>
        <fullName evidence="5">Protease 3</fullName>
        <ecNumber evidence="4">3.4.24.55</ecNumber>
    </recommendedName>
    <alternativeName>
        <fullName evidence="13">Pitrilysin</fullName>
    </alternativeName>
    <alternativeName>
        <fullName evidence="12">Protease III</fullName>
    </alternativeName>
    <alternativeName>
        <fullName evidence="11">Protease pi</fullName>
    </alternativeName>
</protein>
<dbReference type="InterPro" id="IPR054734">
    <property type="entry name" value="PqqF-like_C_4"/>
</dbReference>
<dbReference type="Pfam" id="PF05193">
    <property type="entry name" value="Peptidase_M16_C"/>
    <property type="match status" value="1"/>
</dbReference>
<keyword evidence="6" id="KW-0645">Protease</keyword>
<evidence type="ECO:0000256" key="1">
    <source>
        <dbReference type="ARBA" id="ARBA00001947"/>
    </source>
</evidence>
<evidence type="ECO:0000259" key="16">
    <source>
        <dbReference type="Pfam" id="PF05193"/>
    </source>
</evidence>
<proteinExistence type="inferred from homology"/>
<keyword evidence="8" id="KW-0378">Hydrolase</keyword>
<comment type="caution">
    <text evidence="19">The sequence shown here is derived from an EMBL/GenBank/DDBJ whole genome shotgun (WGS) entry which is preliminary data.</text>
</comment>